<comment type="caution">
    <text evidence="1">The sequence shown here is derived from an EMBL/GenBank/DDBJ whole genome shotgun (WGS) entry which is preliminary data.</text>
</comment>
<accession>A0A448XRD5</accession>
<sequence length="87" mass="9869">MCIHRPTRLHSTLSKYCMHLTHVNRVSSSIGPDSDELISVEHRWAGSFMVLTRWWSTTFENWAAPASRQGDREIPTQATNIAFGLVA</sequence>
<dbReference type="AlphaFoldDB" id="A0A448XRD5"/>
<evidence type="ECO:0000313" key="2">
    <source>
        <dbReference type="Proteomes" id="UP000784294"/>
    </source>
</evidence>
<gene>
    <name evidence="1" type="ORF">PXEA_LOCUS36441</name>
</gene>
<proteinExistence type="predicted"/>
<protein>
    <submittedName>
        <fullName evidence="1">Uncharacterized protein</fullName>
    </submittedName>
</protein>
<dbReference type="Proteomes" id="UP000784294">
    <property type="component" value="Unassembled WGS sequence"/>
</dbReference>
<feature type="non-terminal residue" evidence="1">
    <location>
        <position position="87"/>
    </location>
</feature>
<keyword evidence="2" id="KW-1185">Reference proteome</keyword>
<evidence type="ECO:0000313" key="1">
    <source>
        <dbReference type="EMBL" id="VEL43001.1"/>
    </source>
</evidence>
<reference evidence="1" key="1">
    <citation type="submission" date="2018-11" db="EMBL/GenBank/DDBJ databases">
        <authorList>
            <consortium name="Pathogen Informatics"/>
        </authorList>
    </citation>
    <scope>NUCLEOTIDE SEQUENCE</scope>
</reference>
<organism evidence="1 2">
    <name type="scientific">Protopolystoma xenopodis</name>
    <dbReference type="NCBI Taxonomy" id="117903"/>
    <lineage>
        <taxon>Eukaryota</taxon>
        <taxon>Metazoa</taxon>
        <taxon>Spiralia</taxon>
        <taxon>Lophotrochozoa</taxon>
        <taxon>Platyhelminthes</taxon>
        <taxon>Monogenea</taxon>
        <taxon>Polyopisthocotylea</taxon>
        <taxon>Polystomatidea</taxon>
        <taxon>Polystomatidae</taxon>
        <taxon>Protopolystoma</taxon>
    </lineage>
</organism>
<name>A0A448XRD5_9PLAT</name>
<dbReference type="EMBL" id="CAAALY010278133">
    <property type="protein sequence ID" value="VEL43001.1"/>
    <property type="molecule type" value="Genomic_DNA"/>
</dbReference>